<evidence type="ECO:0000313" key="4">
    <source>
        <dbReference type="Proteomes" id="UP000252848"/>
    </source>
</evidence>
<keyword evidence="2" id="KW-1277">Toxin-antitoxin system</keyword>
<dbReference type="Pfam" id="PF05016">
    <property type="entry name" value="ParE_toxin"/>
    <property type="match status" value="1"/>
</dbReference>
<evidence type="ECO:0000256" key="1">
    <source>
        <dbReference type="ARBA" id="ARBA00006226"/>
    </source>
</evidence>
<dbReference type="Gene3D" id="3.30.2310.20">
    <property type="entry name" value="RelE-like"/>
    <property type="match status" value="1"/>
</dbReference>
<proteinExistence type="inferred from homology"/>
<gene>
    <name evidence="3" type="ORF">DFO79_10960</name>
</gene>
<organism evidence="3 4">
    <name type="scientific">Pseudidiomarina tainanensis</name>
    <dbReference type="NCBI Taxonomy" id="502365"/>
    <lineage>
        <taxon>Bacteria</taxon>
        <taxon>Pseudomonadati</taxon>
        <taxon>Pseudomonadota</taxon>
        <taxon>Gammaproteobacteria</taxon>
        <taxon>Alteromonadales</taxon>
        <taxon>Idiomarinaceae</taxon>
        <taxon>Pseudidiomarina</taxon>
    </lineage>
</organism>
<evidence type="ECO:0000313" key="3">
    <source>
        <dbReference type="EMBL" id="RCW31442.1"/>
    </source>
</evidence>
<reference evidence="3 4" key="1">
    <citation type="submission" date="2018-07" db="EMBL/GenBank/DDBJ databases">
        <title>Freshwater and sediment microbial communities from various areas in North America, analyzing microbe dynamics in response to fracking.</title>
        <authorList>
            <person name="Lamendella R."/>
        </authorList>
    </citation>
    <scope>NUCLEOTIDE SEQUENCE [LARGE SCALE GENOMIC DNA]</scope>
    <source>
        <strain evidence="3 4">86_o</strain>
    </source>
</reference>
<sequence length="99" mass="11790">MKPVRFLQSAREDVRREKSYYRKISPDLAIQFQNALENAVNAVAMQPLAMQILENEIRRWPLDTFPHGVLYRNEDDFILILAVFHPRQAPERWQNLPRT</sequence>
<accession>A0A368URN1</accession>
<evidence type="ECO:0000256" key="2">
    <source>
        <dbReference type="ARBA" id="ARBA00022649"/>
    </source>
</evidence>
<dbReference type="PANTHER" id="PTHR33755">
    <property type="entry name" value="TOXIN PARE1-RELATED"/>
    <property type="match status" value="1"/>
</dbReference>
<dbReference type="InterPro" id="IPR051803">
    <property type="entry name" value="TA_system_RelE-like_toxin"/>
</dbReference>
<comment type="similarity">
    <text evidence="1">Belongs to the RelE toxin family.</text>
</comment>
<dbReference type="PANTHER" id="PTHR33755:SF8">
    <property type="entry name" value="TOXIN PARE2"/>
    <property type="match status" value="1"/>
</dbReference>
<dbReference type="EMBL" id="QPJA01000009">
    <property type="protein sequence ID" value="RCW31442.1"/>
    <property type="molecule type" value="Genomic_DNA"/>
</dbReference>
<dbReference type="AlphaFoldDB" id="A0A368URN1"/>
<dbReference type="InterPro" id="IPR007712">
    <property type="entry name" value="RelE/ParE_toxin"/>
</dbReference>
<name>A0A368URN1_9GAMM</name>
<dbReference type="InterPro" id="IPR035093">
    <property type="entry name" value="RelE/ParE_toxin_dom_sf"/>
</dbReference>
<protein>
    <submittedName>
        <fullName evidence="3">Plasmid stabilization system protein ParE</fullName>
    </submittedName>
</protein>
<dbReference type="RefSeq" id="WP_110076043.1">
    <property type="nucleotide sequence ID" value="NZ_QNSG01000009.1"/>
</dbReference>
<comment type="caution">
    <text evidence="3">The sequence shown here is derived from an EMBL/GenBank/DDBJ whole genome shotgun (WGS) entry which is preliminary data.</text>
</comment>
<dbReference type="Proteomes" id="UP000252848">
    <property type="component" value="Unassembled WGS sequence"/>
</dbReference>